<dbReference type="CDD" id="cd01658">
    <property type="entry name" value="Ribosomal_L30"/>
    <property type="match status" value="1"/>
</dbReference>
<dbReference type="Gene3D" id="3.30.1390.20">
    <property type="entry name" value="Ribosomal protein L30, ferredoxin-like fold domain"/>
    <property type="match status" value="1"/>
</dbReference>
<keyword evidence="8" id="KW-1185">Reference proteome</keyword>
<evidence type="ECO:0000256" key="1">
    <source>
        <dbReference type="ARBA" id="ARBA00007594"/>
    </source>
</evidence>
<dbReference type="HAMAP" id="MF_01371_B">
    <property type="entry name" value="Ribosomal_uL30_B"/>
    <property type="match status" value="1"/>
</dbReference>
<evidence type="ECO:0000256" key="5">
    <source>
        <dbReference type="HAMAP-Rule" id="MF_01371"/>
    </source>
</evidence>
<name>A0A0X8FF75_9LACT</name>
<evidence type="ECO:0000256" key="3">
    <source>
        <dbReference type="ARBA" id="ARBA00022980"/>
    </source>
</evidence>
<dbReference type="Pfam" id="PF00327">
    <property type="entry name" value="Ribosomal_L30"/>
    <property type="match status" value="1"/>
</dbReference>
<dbReference type="AlphaFoldDB" id="A0A0X8FF75"/>
<dbReference type="PANTHER" id="PTHR15892">
    <property type="entry name" value="MITOCHONDRIAL RIBOSOMAL PROTEIN L30"/>
    <property type="match status" value="1"/>
</dbReference>
<feature type="domain" description="Large ribosomal subunit protein uL30-like ferredoxin-like fold" evidence="6">
    <location>
        <begin position="4"/>
        <end position="54"/>
    </location>
</feature>
<evidence type="ECO:0000313" key="8">
    <source>
        <dbReference type="Proteomes" id="UP000326476"/>
    </source>
</evidence>
<dbReference type="GeneID" id="86970985"/>
<dbReference type="RefSeq" id="WP_013669956.1">
    <property type="nucleotide sequence ID" value="NZ_CAJHMV010000013.1"/>
</dbReference>
<comment type="subunit">
    <text evidence="2 5">Part of the 50S ribosomal subunit.</text>
</comment>
<comment type="similarity">
    <text evidence="1 5">Belongs to the universal ribosomal protein uL30 family.</text>
</comment>
<dbReference type="Proteomes" id="UP000326476">
    <property type="component" value="Unassembled WGS sequence"/>
</dbReference>
<keyword evidence="3 5" id="KW-0689">Ribosomal protein</keyword>
<evidence type="ECO:0000256" key="2">
    <source>
        <dbReference type="ARBA" id="ARBA00011838"/>
    </source>
</evidence>
<evidence type="ECO:0000259" key="6">
    <source>
        <dbReference type="Pfam" id="PF00327"/>
    </source>
</evidence>
<dbReference type="PANTHER" id="PTHR15892:SF2">
    <property type="entry name" value="LARGE RIBOSOMAL SUBUNIT PROTEIN UL30M"/>
    <property type="match status" value="1"/>
</dbReference>
<dbReference type="GO" id="GO:0022625">
    <property type="term" value="C:cytosolic large ribosomal subunit"/>
    <property type="evidence" value="ECO:0007669"/>
    <property type="project" value="TreeGrafter"/>
</dbReference>
<sequence>MSEVKITLKKSLIGRKEDQIRTVKALGLKHVGYSVVKTRDEAINGMINKVAHLVSVEDVK</sequence>
<evidence type="ECO:0000313" key="7">
    <source>
        <dbReference type="EMBL" id="KAA9240312.1"/>
    </source>
</evidence>
<dbReference type="InterPro" id="IPR005996">
    <property type="entry name" value="Ribosomal_uL30_bac-type"/>
</dbReference>
<dbReference type="GO" id="GO:0006412">
    <property type="term" value="P:translation"/>
    <property type="evidence" value="ECO:0007669"/>
    <property type="project" value="UniProtKB-UniRule"/>
</dbReference>
<dbReference type="GeneID" id="86858952"/>
<comment type="caution">
    <text evidence="7">The sequence shown here is derived from an EMBL/GenBank/DDBJ whole genome shotgun (WGS) entry which is preliminary data.</text>
</comment>
<dbReference type="InterPro" id="IPR016082">
    <property type="entry name" value="Ribosomal_uL30_ferredoxin-like"/>
</dbReference>
<dbReference type="PIRSF" id="PIRSF002211">
    <property type="entry name" value="Ribosomal_L30_bac-type"/>
    <property type="match status" value="1"/>
</dbReference>
<dbReference type="GO" id="GO:0003735">
    <property type="term" value="F:structural constituent of ribosome"/>
    <property type="evidence" value="ECO:0007669"/>
    <property type="project" value="InterPro"/>
</dbReference>
<dbReference type="OMA" id="CMHLVTV"/>
<gene>
    <name evidence="5 7" type="primary">rpmD</name>
    <name evidence="7" type="ORF">F6I34_05225</name>
</gene>
<evidence type="ECO:0000256" key="4">
    <source>
        <dbReference type="ARBA" id="ARBA00023274"/>
    </source>
</evidence>
<organism evidence="7 8">
    <name type="scientific">Aerococcus tenax</name>
    <dbReference type="NCBI Taxonomy" id="3078812"/>
    <lineage>
        <taxon>Bacteria</taxon>
        <taxon>Bacillati</taxon>
        <taxon>Bacillota</taxon>
        <taxon>Bacilli</taxon>
        <taxon>Lactobacillales</taxon>
        <taxon>Aerococcaceae</taxon>
        <taxon>Aerococcus</taxon>
    </lineage>
</organism>
<protein>
    <recommendedName>
        <fullName evidence="5">Large ribosomal subunit protein uL30</fullName>
    </recommendedName>
</protein>
<dbReference type="KEGG" id="aun:AWM73_06885"/>
<dbReference type="EMBL" id="VYVN01000010">
    <property type="protein sequence ID" value="KAA9240312.1"/>
    <property type="molecule type" value="Genomic_DNA"/>
</dbReference>
<dbReference type="OrthoDB" id="9812790at2"/>
<reference evidence="8" key="1">
    <citation type="submission" date="2019-09" db="EMBL/GenBank/DDBJ databases">
        <title>Draft genome sequence assemblies of isolates from the urinary tract.</title>
        <authorList>
            <person name="Mores C.R."/>
            <person name="Putonti C."/>
            <person name="Wolfe A.J."/>
        </authorList>
    </citation>
    <scope>NUCLEOTIDE SEQUENCE [LARGE SCALE GENOMIC DNA]</scope>
    <source>
        <strain evidence="8">UMB8614</strain>
    </source>
</reference>
<dbReference type="SUPFAM" id="SSF55129">
    <property type="entry name" value="Ribosomal protein L30p/L7e"/>
    <property type="match status" value="1"/>
</dbReference>
<proteinExistence type="inferred from homology"/>
<dbReference type="NCBIfam" id="TIGR01308">
    <property type="entry name" value="rpmD_bact"/>
    <property type="match status" value="1"/>
</dbReference>
<keyword evidence="4 5" id="KW-0687">Ribonucleoprotein</keyword>
<dbReference type="InterPro" id="IPR036919">
    <property type="entry name" value="Ribo_uL30_ferredoxin-like_sf"/>
</dbReference>
<accession>A0A0X8FF75</accession>